<organism evidence="3">
    <name type="scientific">Perkinsus marinus (strain ATCC 50983 / TXsc)</name>
    <dbReference type="NCBI Taxonomy" id="423536"/>
    <lineage>
        <taxon>Eukaryota</taxon>
        <taxon>Sar</taxon>
        <taxon>Alveolata</taxon>
        <taxon>Perkinsozoa</taxon>
        <taxon>Perkinsea</taxon>
        <taxon>Perkinsida</taxon>
        <taxon>Perkinsidae</taxon>
        <taxon>Perkinsus</taxon>
    </lineage>
</organism>
<name>C5KTC4_PERM5</name>
<protein>
    <submittedName>
        <fullName evidence="2">Uncharacterized protein</fullName>
    </submittedName>
</protein>
<dbReference type="AlphaFoldDB" id="C5KTC4"/>
<evidence type="ECO:0000313" key="2">
    <source>
        <dbReference type="EMBL" id="EER12229.1"/>
    </source>
</evidence>
<evidence type="ECO:0000313" key="3">
    <source>
        <dbReference type="Proteomes" id="UP000007800"/>
    </source>
</evidence>
<feature type="transmembrane region" description="Helical" evidence="1">
    <location>
        <begin position="21"/>
        <end position="41"/>
    </location>
</feature>
<keyword evidence="3" id="KW-1185">Reference proteome</keyword>
<accession>C5KTC4</accession>
<dbReference type="GeneID" id="9061395"/>
<gene>
    <name evidence="2" type="ORF">Pmar_PMAR001026</name>
</gene>
<dbReference type="RefSeq" id="XP_002780434.1">
    <property type="nucleotide sequence ID" value="XM_002780388.1"/>
</dbReference>
<sequence length="143" mass="15940">MTSMIATTSSSPALIRSKVGYNLSHVAVFLFSLKLVVHIAERTVYPWYTQTFIESGEWTKSGILVCLLGPLGHLTFFGTGLLLSLPTILHWRKGKLQLKKEFPSVFAGMPVILMAWLTGNAFAYLVLMYLTRDSESEPPNAFL</sequence>
<keyword evidence="1" id="KW-0812">Transmembrane</keyword>
<dbReference type="Proteomes" id="UP000007800">
    <property type="component" value="Unassembled WGS sequence"/>
</dbReference>
<keyword evidence="1" id="KW-1133">Transmembrane helix</keyword>
<evidence type="ECO:0000256" key="1">
    <source>
        <dbReference type="SAM" id="Phobius"/>
    </source>
</evidence>
<dbReference type="EMBL" id="GG676168">
    <property type="protein sequence ID" value="EER12229.1"/>
    <property type="molecule type" value="Genomic_DNA"/>
</dbReference>
<proteinExistence type="predicted"/>
<dbReference type="InParanoid" id="C5KTC4"/>
<feature type="transmembrane region" description="Helical" evidence="1">
    <location>
        <begin position="61"/>
        <end position="85"/>
    </location>
</feature>
<keyword evidence="1" id="KW-0472">Membrane</keyword>
<feature type="transmembrane region" description="Helical" evidence="1">
    <location>
        <begin position="105"/>
        <end position="130"/>
    </location>
</feature>
<reference evidence="2 3" key="1">
    <citation type="submission" date="2008-07" db="EMBL/GenBank/DDBJ databases">
        <authorList>
            <person name="El-Sayed N."/>
            <person name="Caler E."/>
            <person name="Inman J."/>
            <person name="Amedeo P."/>
            <person name="Hass B."/>
            <person name="Wortman J."/>
        </authorList>
    </citation>
    <scope>NUCLEOTIDE SEQUENCE [LARGE SCALE GENOMIC DNA]</scope>
    <source>
        <strain evidence="3">ATCC 50983 / TXsc</strain>
    </source>
</reference>